<evidence type="ECO:0000313" key="6">
    <source>
        <dbReference type="EMBL" id="KAK7887270.1"/>
    </source>
</evidence>
<name>A0AAW0NAP7_9GOBI</name>
<comment type="similarity">
    <text evidence="1">Belongs to the acid sphingomyelinase family.</text>
</comment>
<dbReference type="Proteomes" id="UP001460270">
    <property type="component" value="Unassembled WGS sequence"/>
</dbReference>
<evidence type="ECO:0000259" key="5">
    <source>
        <dbReference type="Pfam" id="PF00149"/>
    </source>
</evidence>
<gene>
    <name evidence="6" type="ORF">WMY93_026891</name>
</gene>
<evidence type="ECO:0000256" key="4">
    <source>
        <dbReference type="SAM" id="Phobius"/>
    </source>
</evidence>
<dbReference type="InterPro" id="IPR029052">
    <property type="entry name" value="Metallo-depent_PP-like"/>
</dbReference>
<dbReference type="AlphaFoldDB" id="A0AAW0NAP7"/>
<dbReference type="GO" id="GO:0008081">
    <property type="term" value="F:phosphoric diester hydrolase activity"/>
    <property type="evidence" value="ECO:0007669"/>
    <property type="project" value="TreeGrafter"/>
</dbReference>
<dbReference type="Gene3D" id="3.60.21.10">
    <property type="match status" value="1"/>
</dbReference>
<evidence type="ECO:0000256" key="3">
    <source>
        <dbReference type="ARBA" id="ARBA00023180"/>
    </source>
</evidence>
<sequence length="270" mass="30245">MHELETTTLSSGMSALKFLVVFGLFGVSFGLPGRFWHITDLHWDPTYDLTNKPDQVCASGGNRPASNAGTFGDYVCDSPWDLINSCLSAMKAILPEPDFIIWTGDDTPHVPNDQLGEEAVLGIINNLTYIINKVFPNTKVYSALGNHDFHPKSQLPGAPHNIYNMTAELWKDWLHLESQETFRQGGFYSEKLLNRTGYRMVVLNTNLYYDQNKVTEGMEDPAGQFSWADKILTEAANNKEKVYIIGHVPPGFFERKEVNHGSPPSSMSNI</sequence>
<keyword evidence="3" id="KW-0325">Glycoprotein</keyword>
<keyword evidence="4" id="KW-1133">Transmembrane helix</keyword>
<dbReference type="Pfam" id="PF00149">
    <property type="entry name" value="Metallophos"/>
    <property type="match status" value="1"/>
</dbReference>
<keyword evidence="4" id="KW-0812">Transmembrane</keyword>
<keyword evidence="4" id="KW-0472">Membrane</keyword>
<comment type="caution">
    <text evidence="6">The sequence shown here is derived from an EMBL/GenBank/DDBJ whole genome shotgun (WGS) entry which is preliminary data.</text>
</comment>
<organism evidence="6 7">
    <name type="scientific">Mugilogobius chulae</name>
    <name type="common">yellowstripe goby</name>
    <dbReference type="NCBI Taxonomy" id="88201"/>
    <lineage>
        <taxon>Eukaryota</taxon>
        <taxon>Metazoa</taxon>
        <taxon>Chordata</taxon>
        <taxon>Craniata</taxon>
        <taxon>Vertebrata</taxon>
        <taxon>Euteleostomi</taxon>
        <taxon>Actinopterygii</taxon>
        <taxon>Neopterygii</taxon>
        <taxon>Teleostei</taxon>
        <taxon>Neoteleostei</taxon>
        <taxon>Acanthomorphata</taxon>
        <taxon>Gobiaria</taxon>
        <taxon>Gobiiformes</taxon>
        <taxon>Gobioidei</taxon>
        <taxon>Gobiidae</taxon>
        <taxon>Gobionellinae</taxon>
        <taxon>Mugilogobius</taxon>
    </lineage>
</organism>
<feature type="domain" description="Calcineurin-like phosphoesterase" evidence="5">
    <location>
        <begin position="34"/>
        <end position="259"/>
    </location>
</feature>
<protein>
    <recommendedName>
        <fullName evidence="5">Calcineurin-like phosphoesterase domain-containing protein</fullName>
    </recommendedName>
</protein>
<dbReference type="GO" id="GO:0005615">
    <property type="term" value="C:extracellular space"/>
    <property type="evidence" value="ECO:0007669"/>
    <property type="project" value="TreeGrafter"/>
</dbReference>
<evidence type="ECO:0000256" key="1">
    <source>
        <dbReference type="ARBA" id="ARBA00008234"/>
    </source>
</evidence>
<dbReference type="InterPro" id="IPR041805">
    <property type="entry name" value="ASMase/PPN1_MPP"/>
</dbReference>
<keyword evidence="7" id="KW-1185">Reference proteome</keyword>
<dbReference type="EMBL" id="JBBPFD010000019">
    <property type="protein sequence ID" value="KAK7887270.1"/>
    <property type="molecule type" value="Genomic_DNA"/>
</dbReference>
<dbReference type="PANTHER" id="PTHR10340:SF25">
    <property type="entry name" value="ACID SPHINGOMYELINASE-LIKE PHOSPHODIESTERASE 3B"/>
    <property type="match status" value="1"/>
</dbReference>
<accession>A0AAW0NAP7</accession>
<evidence type="ECO:0000313" key="7">
    <source>
        <dbReference type="Proteomes" id="UP001460270"/>
    </source>
</evidence>
<dbReference type="SUPFAM" id="SSF56300">
    <property type="entry name" value="Metallo-dependent phosphatases"/>
    <property type="match status" value="1"/>
</dbReference>
<feature type="transmembrane region" description="Helical" evidence="4">
    <location>
        <begin position="12"/>
        <end position="31"/>
    </location>
</feature>
<keyword evidence="2" id="KW-0378">Hydrolase</keyword>
<dbReference type="InterPro" id="IPR004843">
    <property type="entry name" value="Calcineurin-like_PHP"/>
</dbReference>
<dbReference type="PANTHER" id="PTHR10340">
    <property type="entry name" value="SPHINGOMYELIN PHOSPHODIESTERASE"/>
    <property type="match status" value="1"/>
</dbReference>
<proteinExistence type="inferred from homology"/>
<evidence type="ECO:0000256" key="2">
    <source>
        <dbReference type="ARBA" id="ARBA00022801"/>
    </source>
</evidence>
<dbReference type="CDD" id="cd00842">
    <property type="entry name" value="MPP_ASMase"/>
    <property type="match status" value="1"/>
</dbReference>
<reference evidence="7" key="1">
    <citation type="submission" date="2024-04" db="EMBL/GenBank/DDBJ databases">
        <title>Salinicola lusitanus LLJ914,a marine bacterium isolated from the Okinawa Trough.</title>
        <authorList>
            <person name="Li J."/>
        </authorList>
    </citation>
    <scope>NUCLEOTIDE SEQUENCE [LARGE SCALE GENOMIC DNA]</scope>
</reference>